<dbReference type="RefSeq" id="WP_194111028.1">
    <property type="nucleotide sequence ID" value="NZ_JADFFL010000003.1"/>
</dbReference>
<dbReference type="EMBL" id="JADFFL010000003">
    <property type="protein sequence ID" value="MBE9661818.1"/>
    <property type="molecule type" value="Genomic_DNA"/>
</dbReference>
<organism evidence="1 2">
    <name type="scientific">Mucilaginibacter myungsuensis</name>
    <dbReference type="NCBI Taxonomy" id="649104"/>
    <lineage>
        <taxon>Bacteria</taxon>
        <taxon>Pseudomonadati</taxon>
        <taxon>Bacteroidota</taxon>
        <taxon>Sphingobacteriia</taxon>
        <taxon>Sphingobacteriales</taxon>
        <taxon>Sphingobacteriaceae</taxon>
        <taxon>Mucilaginibacter</taxon>
    </lineage>
</organism>
<evidence type="ECO:0000313" key="2">
    <source>
        <dbReference type="Proteomes" id="UP000622475"/>
    </source>
</evidence>
<dbReference type="AlphaFoldDB" id="A0A929PVI5"/>
<keyword evidence="2" id="KW-1185">Reference proteome</keyword>
<proteinExistence type="predicted"/>
<protein>
    <submittedName>
        <fullName evidence="1">Uncharacterized protein</fullName>
    </submittedName>
</protein>
<gene>
    <name evidence="1" type="ORF">IRJ16_07970</name>
</gene>
<comment type="caution">
    <text evidence="1">The sequence shown here is derived from an EMBL/GenBank/DDBJ whole genome shotgun (WGS) entry which is preliminary data.</text>
</comment>
<accession>A0A929PVI5</accession>
<dbReference type="Proteomes" id="UP000622475">
    <property type="component" value="Unassembled WGS sequence"/>
</dbReference>
<sequence>MLLSVKPCCTDTNCDADVRIGKVENSAPTDQDDRAGCPPFFACNGCVGFVPGKPLAYALFFFPEPILKHNSVYVQPLAEDVTLAIWQPPQIG</sequence>
<evidence type="ECO:0000313" key="1">
    <source>
        <dbReference type="EMBL" id="MBE9661818.1"/>
    </source>
</evidence>
<name>A0A929PVI5_9SPHI</name>
<reference evidence="1" key="1">
    <citation type="submission" date="2020-10" db="EMBL/GenBank/DDBJ databases">
        <title>Mucilaginibacter mali sp. nov., isolated from rhizosphere soil of apple orchard.</title>
        <authorList>
            <person name="Lee J.-S."/>
            <person name="Kim H.S."/>
            <person name="Kim J.-S."/>
        </authorList>
    </citation>
    <scope>NUCLEOTIDE SEQUENCE</scope>
    <source>
        <strain evidence="1">KCTC 22746</strain>
    </source>
</reference>